<dbReference type="SUPFAM" id="SSF56235">
    <property type="entry name" value="N-terminal nucleophile aminohydrolases (Ntn hydrolases)"/>
    <property type="match status" value="1"/>
</dbReference>
<dbReference type="PANTHER" id="PTHR43284:SF1">
    <property type="entry name" value="ASPARAGINE SYNTHETASE"/>
    <property type="match status" value="1"/>
</dbReference>
<evidence type="ECO:0000313" key="9">
    <source>
        <dbReference type="EMBL" id="MEX6634331.1"/>
    </source>
</evidence>
<evidence type="ECO:0000256" key="7">
    <source>
        <dbReference type="ARBA" id="ARBA00048741"/>
    </source>
</evidence>
<name>A0ABV3Z683_9PROT</name>
<dbReference type="SUPFAM" id="SSF52402">
    <property type="entry name" value="Adenine nucleotide alpha hydrolases-like"/>
    <property type="match status" value="1"/>
</dbReference>
<dbReference type="InterPro" id="IPR033738">
    <property type="entry name" value="AsnB_N"/>
</dbReference>
<evidence type="ECO:0000256" key="6">
    <source>
        <dbReference type="ARBA" id="ARBA00022962"/>
    </source>
</evidence>
<dbReference type="NCBIfam" id="TIGR01536">
    <property type="entry name" value="asn_synth_AEB"/>
    <property type="match status" value="1"/>
</dbReference>
<keyword evidence="9" id="KW-0436">Ligase</keyword>
<dbReference type="InterPro" id="IPR006426">
    <property type="entry name" value="Asn_synth_AEB"/>
</dbReference>
<dbReference type="InterPro" id="IPR001962">
    <property type="entry name" value="Asn_synthase"/>
</dbReference>
<dbReference type="Proteomes" id="UP001560685">
    <property type="component" value="Unassembled WGS sequence"/>
</dbReference>
<dbReference type="PIRSF" id="PIRSF001589">
    <property type="entry name" value="Asn_synthetase_glu-h"/>
    <property type="match status" value="1"/>
</dbReference>
<organism evidence="9 10">
    <name type="scientific">Hyphococcus lacteus</name>
    <dbReference type="NCBI Taxonomy" id="3143536"/>
    <lineage>
        <taxon>Bacteria</taxon>
        <taxon>Pseudomonadati</taxon>
        <taxon>Pseudomonadota</taxon>
        <taxon>Alphaproteobacteria</taxon>
        <taxon>Parvularculales</taxon>
        <taxon>Parvularculaceae</taxon>
        <taxon>Hyphococcus</taxon>
    </lineage>
</organism>
<evidence type="ECO:0000256" key="1">
    <source>
        <dbReference type="ARBA" id="ARBA00005187"/>
    </source>
</evidence>
<dbReference type="EMBL" id="JBEHZE010000001">
    <property type="protein sequence ID" value="MEX6634331.1"/>
    <property type="molecule type" value="Genomic_DNA"/>
</dbReference>
<comment type="pathway">
    <text evidence="1">Amino-acid biosynthesis; L-asparagine biosynthesis; L-asparagine from L-aspartate (L-Gln route): step 1/1.</text>
</comment>
<gene>
    <name evidence="9" type="primary">asnB</name>
    <name evidence="9" type="ORF">ABFZ84_12320</name>
</gene>
<dbReference type="PROSITE" id="PS51278">
    <property type="entry name" value="GATASE_TYPE_2"/>
    <property type="match status" value="1"/>
</dbReference>
<comment type="similarity">
    <text evidence="2">Belongs to the asparagine synthetase family.</text>
</comment>
<evidence type="ECO:0000256" key="2">
    <source>
        <dbReference type="ARBA" id="ARBA00005752"/>
    </source>
</evidence>
<reference evidence="9 10" key="1">
    <citation type="submission" date="2024-05" db="EMBL/GenBank/DDBJ databases">
        <title>Three bacterial strains, DH-69, EH-24, and ECK-19 isolated from coastal sediments.</title>
        <authorList>
            <person name="Ye Y.-Q."/>
            <person name="Du Z.-J."/>
        </authorList>
    </citation>
    <scope>NUCLEOTIDE SEQUENCE [LARGE SCALE GENOMIC DNA]</scope>
    <source>
        <strain evidence="9 10">ECK-19</strain>
    </source>
</reference>
<comment type="catalytic activity">
    <reaction evidence="7">
        <text>L-aspartate + L-glutamine + ATP + H2O = L-asparagine + L-glutamate + AMP + diphosphate + H(+)</text>
        <dbReference type="Rhea" id="RHEA:12228"/>
        <dbReference type="ChEBI" id="CHEBI:15377"/>
        <dbReference type="ChEBI" id="CHEBI:15378"/>
        <dbReference type="ChEBI" id="CHEBI:29985"/>
        <dbReference type="ChEBI" id="CHEBI:29991"/>
        <dbReference type="ChEBI" id="CHEBI:30616"/>
        <dbReference type="ChEBI" id="CHEBI:33019"/>
        <dbReference type="ChEBI" id="CHEBI:58048"/>
        <dbReference type="ChEBI" id="CHEBI:58359"/>
        <dbReference type="ChEBI" id="CHEBI:456215"/>
        <dbReference type="EC" id="6.3.5.4"/>
    </reaction>
</comment>
<dbReference type="Gene3D" id="3.40.50.620">
    <property type="entry name" value="HUPs"/>
    <property type="match status" value="1"/>
</dbReference>
<sequence>MTLKNSASGKRATKSFLNVCGIAGIFDLRGERDVDRRALKAMNDQLIHRGPDGEGYYFAPGIGFAHRRLAIIDREGGAQPFHTQTNEAVLSFNGEIYNYRDLARGLTGVSLKTRSDTEVLAEGLALQGPKFLHELRGMFAISFWDPTSKKLLLARDRLGERPLYYATTNDGFLLFASEIGAIIASGLVETGHDPRAISDYFYYGYVPDPKTIYRGIYKLPPAHTLTVRSGGRVEPERYWRPVFANGSTLPFGDASEQLREKVDQAVSYQMVSDVPLGAFLSGGVDSASIVSSMAETNTDIIACTIGFDQKSHDERAAAREIASQFGATHHEGMAECDATSLIDVIATTYGEPFADASALPSYLVAKIARQHVTVALSGDGGDEIFAGYRRYPFHLAEEKLRCLAPHALRQMVFGPAGALYPKLDWAPRPLRFKTTFQSLAQSSAAGYASAVAINLPDRIDKMLNGDFHRTLSGYQPQSIISDAMDKAGTADPLARAQYADLMTWLPGRMLTKVDRASMAHSLEVRPPLLDHKIVEWAGSLPANYKLEGHLGKRVLKEAFTPRLGEAFIARKKQGFAPPISEWMRRENNNPALRLNASRHWREAGIFNEKQIDKMIIDHKSGSTDCAQELWSVVMFDAFLRTSRN</sequence>
<keyword evidence="4" id="KW-0547">Nucleotide-binding</keyword>
<dbReference type="InterPro" id="IPR017932">
    <property type="entry name" value="GATase_2_dom"/>
</dbReference>
<evidence type="ECO:0000256" key="5">
    <source>
        <dbReference type="ARBA" id="ARBA00022840"/>
    </source>
</evidence>
<dbReference type="PANTHER" id="PTHR43284">
    <property type="entry name" value="ASPARAGINE SYNTHETASE (GLUTAMINE-HYDROLYZING)"/>
    <property type="match status" value="1"/>
</dbReference>
<accession>A0ABV3Z683</accession>
<dbReference type="CDD" id="cd01991">
    <property type="entry name" value="Asn_synthase_B_C"/>
    <property type="match status" value="1"/>
</dbReference>
<dbReference type="Pfam" id="PF13537">
    <property type="entry name" value="GATase_7"/>
    <property type="match status" value="1"/>
</dbReference>
<keyword evidence="10" id="KW-1185">Reference proteome</keyword>
<feature type="domain" description="Glutamine amidotransferase type-2" evidence="8">
    <location>
        <begin position="20"/>
        <end position="230"/>
    </location>
</feature>
<dbReference type="CDD" id="cd00712">
    <property type="entry name" value="AsnB"/>
    <property type="match status" value="1"/>
</dbReference>
<evidence type="ECO:0000313" key="10">
    <source>
        <dbReference type="Proteomes" id="UP001560685"/>
    </source>
</evidence>
<keyword evidence="5" id="KW-0067">ATP-binding</keyword>
<dbReference type="InterPro" id="IPR029055">
    <property type="entry name" value="Ntn_hydrolases_N"/>
</dbReference>
<dbReference type="Gene3D" id="3.60.20.10">
    <property type="entry name" value="Glutamine Phosphoribosylpyrophosphate, subunit 1, domain 1"/>
    <property type="match status" value="1"/>
</dbReference>
<protein>
    <recommendedName>
        <fullName evidence="3">asparagine synthase (glutamine-hydrolyzing)</fullName>
        <ecNumber evidence="3">6.3.5.4</ecNumber>
    </recommendedName>
</protein>
<evidence type="ECO:0000256" key="3">
    <source>
        <dbReference type="ARBA" id="ARBA00012737"/>
    </source>
</evidence>
<dbReference type="InterPro" id="IPR014729">
    <property type="entry name" value="Rossmann-like_a/b/a_fold"/>
</dbReference>
<dbReference type="Pfam" id="PF00733">
    <property type="entry name" value="Asn_synthase"/>
    <property type="match status" value="1"/>
</dbReference>
<evidence type="ECO:0000259" key="8">
    <source>
        <dbReference type="PROSITE" id="PS51278"/>
    </source>
</evidence>
<comment type="caution">
    <text evidence="9">The sequence shown here is derived from an EMBL/GenBank/DDBJ whole genome shotgun (WGS) entry which is preliminary data.</text>
</comment>
<dbReference type="RefSeq" id="WP_369314316.1">
    <property type="nucleotide sequence ID" value="NZ_JBEHZE010000001.1"/>
</dbReference>
<proteinExistence type="inferred from homology"/>
<dbReference type="GO" id="GO:0004066">
    <property type="term" value="F:asparagine synthase (glutamine-hydrolyzing) activity"/>
    <property type="evidence" value="ECO:0007669"/>
    <property type="project" value="UniProtKB-EC"/>
</dbReference>
<dbReference type="InterPro" id="IPR051786">
    <property type="entry name" value="ASN_synthetase/amidase"/>
</dbReference>
<dbReference type="EC" id="6.3.5.4" evidence="3"/>
<evidence type="ECO:0000256" key="4">
    <source>
        <dbReference type="ARBA" id="ARBA00022741"/>
    </source>
</evidence>
<keyword evidence="6" id="KW-0315">Glutamine amidotransferase</keyword>